<dbReference type="Proteomes" id="UP000007056">
    <property type="component" value="Chromosome"/>
</dbReference>
<name>A8EXU2_RICCK</name>
<accession>A8EXU2</accession>
<sequence length="23" mass="2696">MEEKAAEYKLQQEQEVTINNKTA</sequence>
<evidence type="ECO:0000313" key="2">
    <source>
        <dbReference type="Proteomes" id="UP000007056"/>
    </source>
</evidence>
<protein>
    <submittedName>
        <fullName evidence="1">Uncharacterized protein</fullName>
    </submittedName>
</protein>
<reference evidence="2" key="1">
    <citation type="submission" date="2007-09" db="EMBL/GenBank/DDBJ databases">
        <title>Complete genome sequence of Rickettsia canadensis.</title>
        <authorList>
            <person name="Madan A."/>
            <person name="Fahey J."/>
            <person name="Helton E."/>
            <person name="Ketteman M."/>
            <person name="Madan A."/>
            <person name="Rodrigues S."/>
            <person name="Sanchez A."/>
            <person name="Whiting M."/>
            <person name="Dasch G."/>
            <person name="Eremeeva M."/>
        </authorList>
    </citation>
    <scope>NUCLEOTIDE SEQUENCE [LARGE SCALE GENOMIC DNA]</scope>
    <source>
        <strain evidence="2">McKiel</strain>
    </source>
</reference>
<dbReference type="HOGENOM" id="CLU_221958_0_0_5"/>
<proteinExistence type="predicted"/>
<evidence type="ECO:0000313" key="1">
    <source>
        <dbReference type="EMBL" id="ABV73175.1"/>
    </source>
</evidence>
<dbReference type="EMBL" id="CP000409">
    <property type="protein sequence ID" value="ABV73175.1"/>
    <property type="molecule type" value="Genomic_DNA"/>
</dbReference>
<gene>
    <name evidence="1" type="ordered locus">A1E_01150</name>
</gene>
<organism evidence="1 2">
    <name type="scientific">Rickettsia canadensis (strain McKiel)</name>
    <dbReference type="NCBI Taxonomy" id="293613"/>
    <lineage>
        <taxon>Bacteria</taxon>
        <taxon>Pseudomonadati</taxon>
        <taxon>Pseudomonadota</taxon>
        <taxon>Alphaproteobacteria</taxon>
        <taxon>Rickettsiales</taxon>
        <taxon>Rickettsiaceae</taxon>
        <taxon>Rickettsieae</taxon>
        <taxon>Rickettsia</taxon>
        <taxon>belli group</taxon>
    </lineage>
</organism>
<dbReference type="AlphaFoldDB" id="A8EXU2"/>
<dbReference type="KEGG" id="rcm:A1E_01150"/>